<dbReference type="PANTHER" id="PTHR43155:SF2">
    <property type="entry name" value="CYCLIC DI-GMP PHOSPHODIESTERASE PA4108"/>
    <property type="match status" value="1"/>
</dbReference>
<dbReference type="Gene3D" id="1.10.3210.10">
    <property type="entry name" value="Hypothetical protein af1432"/>
    <property type="match status" value="1"/>
</dbReference>
<dbReference type="PANTHER" id="PTHR43155">
    <property type="entry name" value="CYCLIC DI-GMP PHOSPHODIESTERASE PA4108-RELATED"/>
    <property type="match status" value="1"/>
</dbReference>
<dbReference type="CDD" id="cd00077">
    <property type="entry name" value="HDc"/>
    <property type="match status" value="1"/>
</dbReference>
<protein>
    <recommendedName>
        <fullName evidence="1">HD-GYP domain-containing protein</fullName>
    </recommendedName>
</protein>
<evidence type="ECO:0000259" key="1">
    <source>
        <dbReference type="PROSITE" id="PS51832"/>
    </source>
</evidence>
<dbReference type="Pfam" id="PF13487">
    <property type="entry name" value="HD_5"/>
    <property type="match status" value="1"/>
</dbReference>
<organism evidence="2">
    <name type="scientific">marine sediment metagenome</name>
    <dbReference type="NCBI Taxonomy" id="412755"/>
    <lineage>
        <taxon>unclassified sequences</taxon>
        <taxon>metagenomes</taxon>
        <taxon>ecological metagenomes</taxon>
    </lineage>
</organism>
<accession>X0Y9L7</accession>
<dbReference type="SUPFAM" id="SSF109604">
    <property type="entry name" value="HD-domain/PDEase-like"/>
    <property type="match status" value="1"/>
</dbReference>
<comment type="caution">
    <text evidence="2">The sequence shown here is derived from an EMBL/GenBank/DDBJ whole genome shotgun (WGS) entry which is preliminary data.</text>
</comment>
<dbReference type="InterPro" id="IPR003607">
    <property type="entry name" value="HD/PDEase_dom"/>
</dbReference>
<feature type="domain" description="HD-GYP" evidence="1">
    <location>
        <begin position="1"/>
        <end position="134"/>
    </location>
</feature>
<feature type="non-terminal residue" evidence="2">
    <location>
        <position position="1"/>
    </location>
</feature>
<dbReference type="PROSITE" id="PS51832">
    <property type="entry name" value="HD_GYP"/>
    <property type="match status" value="1"/>
</dbReference>
<dbReference type="InterPro" id="IPR037522">
    <property type="entry name" value="HD_GYP_dom"/>
</dbReference>
<reference evidence="2" key="1">
    <citation type="journal article" date="2014" name="Front. Microbiol.">
        <title>High frequency of phylogenetically diverse reductive dehalogenase-homologous genes in deep subseafloor sedimentary metagenomes.</title>
        <authorList>
            <person name="Kawai M."/>
            <person name="Futagami T."/>
            <person name="Toyoda A."/>
            <person name="Takaki Y."/>
            <person name="Nishi S."/>
            <person name="Hori S."/>
            <person name="Arai W."/>
            <person name="Tsubouchi T."/>
            <person name="Morono Y."/>
            <person name="Uchiyama I."/>
            <person name="Ito T."/>
            <person name="Fujiyama A."/>
            <person name="Inagaki F."/>
            <person name="Takami H."/>
        </authorList>
    </citation>
    <scope>NUCLEOTIDE SEQUENCE</scope>
    <source>
        <strain evidence="2">Expedition CK06-06</strain>
    </source>
</reference>
<dbReference type="AlphaFoldDB" id="X0Y9L7"/>
<evidence type="ECO:0000313" key="2">
    <source>
        <dbReference type="EMBL" id="GAG52519.1"/>
    </source>
</evidence>
<proteinExistence type="predicted"/>
<name>X0Y9L7_9ZZZZ</name>
<dbReference type="EMBL" id="BARS01056247">
    <property type="protein sequence ID" value="GAG52519.1"/>
    <property type="molecule type" value="Genomic_DNA"/>
</dbReference>
<sequence length="136" mass="15301">IGIRERIIDKEGPLSQTEFHSMQEHVLIGENIVKPIEYLSFILPMVRGHHEKYDGSGYPDSLKADEIPLGARILAVADAFDAMTTQRPYNKPLTFKKALKKCESLKGKQFDSDAVDALAHYITHNINSKTDETFKG</sequence>
<gene>
    <name evidence="2" type="ORF">S01H1_82891</name>
</gene>